<sequence length="92" mass="10772">MKRQERIYRNKVAHNFNITDIPLEFSLTYGEMAEAFEAWRKKKSLDEIGEELADVAIYLYGIAEILGVDLDKSIDRKMKINEERVYTQENGV</sequence>
<dbReference type="SUPFAM" id="SSF101386">
    <property type="entry name" value="all-alpha NTP pyrophosphatases"/>
    <property type="match status" value="1"/>
</dbReference>
<dbReference type="Gene3D" id="1.10.287.1080">
    <property type="entry name" value="MazG-like"/>
    <property type="match status" value="1"/>
</dbReference>
<accession>A0ABR7N5Z1</accession>
<proteinExistence type="predicted"/>
<organism evidence="1 2">
    <name type="scientific">Jingyaoa shaoxingensis</name>
    <dbReference type="NCBI Taxonomy" id="2763671"/>
    <lineage>
        <taxon>Bacteria</taxon>
        <taxon>Bacillati</taxon>
        <taxon>Bacillota</taxon>
        <taxon>Clostridia</taxon>
        <taxon>Lachnospirales</taxon>
        <taxon>Lachnospiraceae</taxon>
        <taxon>Jingyaoa</taxon>
    </lineage>
</organism>
<name>A0ABR7N5Z1_9FIRM</name>
<dbReference type="Proteomes" id="UP000657421">
    <property type="component" value="Unassembled WGS sequence"/>
</dbReference>
<dbReference type="EMBL" id="JACRSZ010000001">
    <property type="protein sequence ID" value="MBC8571809.1"/>
    <property type="molecule type" value="Genomic_DNA"/>
</dbReference>
<dbReference type="Pfam" id="PF12643">
    <property type="entry name" value="MazG-like"/>
    <property type="match status" value="1"/>
</dbReference>
<dbReference type="InterPro" id="IPR025984">
    <property type="entry name" value="DCTPP"/>
</dbReference>
<evidence type="ECO:0008006" key="3">
    <source>
        <dbReference type="Google" id="ProtNLM"/>
    </source>
</evidence>
<keyword evidence="2" id="KW-1185">Reference proteome</keyword>
<dbReference type="RefSeq" id="WP_249306747.1">
    <property type="nucleotide sequence ID" value="NZ_JACRSZ010000001.1"/>
</dbReference>
<evidence type="ECO:0000313" key="2">
    <source>
        <dbReference type="Proteomes" id="UP000657421"/>
    </source>
</evidence>
<protein>
    <recommendedName>
        <fullName evidence="3">NTP pyrophosphohydrolase MazG putative catalytic core domain-containing protein</fullName>
    </recommendedName>
</protein>
<gene>
    <name evidence="1" type="ORF">H8716_01715</name>
</gene>
<evidence type="ECO:0000313" key="1">
    <source>
        <dbReference type="EMBL" id="MBC8571809.1"/>
    </source>
</evidence>
<reference evidence="1 2" key="1">
    <citation type="submission" date="2020-08" db="EMBL/GenBank/DDBJ databases">
        <title>Genome public.</title>
        <authorList>
            <person name="Liu C."/>
            <person name="Sun Q."/>
        </authorList>
    </citation>
    <scope>NUCLEOTIDE SEQUENCE [LARGE SCALE GENOMIC DNA]</scope>
    <source>
        <strain evidence="1 2">NSJ-46</strain>
    </source>
</reference>
<comment type="caution">
    <text evidence="1">The sequence shown here is derived from an EMBL/GenBank/DDBJ whole genome shotgun (WGS) entry which is preliminary data.</text>
</comment>